<evidence type="ECO:0000313" key="2">
    <source>
        <dbReference type="Proteomes" id="UP000639772"/>
    </source>
</evidence>
<sequence>MGHVIHMLEVDDFLYRDDHRAGQRVCLNQQEKSTEKTAPESVEHWLLGDVGFSAKCSKVKDSTLAVFSWHYLYEGA</sequence>
<organism evidence="1 2">
    <name type="scientific">Vanilla planifolia</name>
    <name type="common">Vanilla</name>
    <dbReference type="NCBI Taxonomy" id="51239"/>
    <lineage>
        <taxon>Eukaryota</taxon>
        <taxon>Viridiplantae</taxon>
        <taxon>Streptophyta</taxon>
        <taxon>Embryophyta</taxon>
        <taxon>Tracheophyta</taxon>
        <taxon>Spermatophyta</taxon>
        <taxon>Magnoliopsida</taxon>
        <taxon>Liliopsida</taxon>
        <taxon>Asparagales</taxon>
        <taxon>Orchidaceae</taxon>
        <taxon>Vanilloideae</taxon>
        <taxon>Vanilleae</taxon>
        <taxon>Vanilla</taxon>
    </lineage>
</organism>
<reference evidence="1 2" key="1">
    <citation type="journal article" date="2020" name="Nat. Food">
        <title>A phased Vanilla planifolia genome enables genetic improvement of flavour and production.</title>
        <authorList>
            <person name="Hasing T."/>
            <person name="Tang H."/>
            <person name="Brym M."/>
            <person name="Khazi F."/>
            <person name="Huang T."/>
            <person name="Chambers A.H."/>
        </authorList>
    </citation>
    <scope>NUCLEOTIDE SEQUENCE [LARGE SCALE GENOMIC DNA]</scope>
    <source>
        <tissue evidence="1">Leaf</tissue>
    </source>
</reference>
<dbReference type="EMBL" id="JADCNM010000005">
    <property type="protein sequence ID" value="KAG0483557.1"/>
    <property type="molecule type" value="Genomic_DNA"/>
</dbReference>
<proteinExistence type="predicted"/>
<protein>
    <submittedName>
        <fullName evidence="1">Uncharacterized protein</fullName>
    </submittedName>
</protein>
<gene>
    <name evidence="1" type="ORF">HPP92_011641</name>
</gene>
<dbReference type="Proteomes" id="UP000639772">
    <property type="component" value="Unassembled WGS sequence"/>
</dbReference>
<comment type="caution">
    <text evidence="1">The sequence shown here is derived from an EMBL/GenBank/DDBJ whole genome shotgun (WGS) entry which is preliminary data.</text>
</comment>
<accession>A0A835RBY7</accession>
<evidence type="ECO:0000313" key="1">
    <source>
        <dbReference type="EMBL" id="KAG0483557.1"/>
    </source>
</evidence>
<dbReference type="AlphaFoldDB" id="A0A835RBY7"/>
<name>A0A835RBY7_VANPL</name>